<evidence type="ECO:0000256" key="2">
    <source>
        <dbReference type="ARBA" id="ARBA00004127"/>
    </source>
</evidence>
<feature type="domain" description="DUF2921" evidence="13">
    <location>
        <begin position="39"/>
        <end position="195"/>
    </location>
</feature>
<dbReference type="InterPro" id="IPR057425">
    <property type="entry name" value="DUF2921_N"/>
</dbReference>
<comment type="subcellular location">
    <subcellularLocation>
        <location evidence="2">Endomembrane system</location>
        <topology evidence="2">Multi-pass membrane protein</topology>
    </subcellularLocation>
</comment>
<feature type="domain" description="DUF2921" evidence="13">
    <location>
        <begin position="424"/>
        <end position="590"/>
    </location>
</feature>
<evidence type="ECO:0000259" key="13">
    <source>
        <dbReference type="Pfam" id="PF25333"/>
    </source>
</evidence>
<feature type="domain" description="DUF2921" evidence="13">
    <location>
        <begin position="909"/>
        <end position="1067"/>
    </location>
</feature>
<proteinExistence type="predicted"/>
<feature type="domain" description="DUF2921" evidence="13">
    <location>
        <begin position="1301"/>
        <end position="1462"/>
    </location>
</feature>
<reference evidence="14" key="1">
    <citation type="submission" date="2020-10" db="EMBL/GenBank/DDBJ databases">
        <authorList>
            <person name="Han B."/>
            <person name="Lu T."/>
            <person name="Zhao Q."/>
            <person name="Huang X."/>
            <person name="Zhao Y."/>
        </authorList>
    </citation>
    <scope>NUCLEOTIDE SEQUENCE</scope>
</reference>
<keyword evidence="8 10" id="KW-1133">Transmembrane helix</keyword>
<keyword evidence="6 10" id="KW-0812">Transmembrane</keyword>
<evidence type="ECO:0000313" key="14">
    <source>
        <dbReference type="EMBL" id="CAD6230343.1"/>
    </source>
</evidence>
<evidence type="ECO:0000256" key="1">
    <source>
        <dbReference type="ARBA" id="ARBA00000900"/>
    </source>
</evidence>
<organism evidence="14 15">
    <name type="scientific">Miscanthus lutarioriparius</name>
    <dbReference type="NCBI Taxonomy" id="422564"/>
    <lineage>
        <taxon>Eukaryota</taxon>
        <taxon>Viridiplantae</taxon>
        <taxon>Streptophyta</taxon>
        <taxon>Embryophyta</taxon>
        <taxon>Tracheophyta</taxon>
        <taxon>Spermatophyta</taxon>
        <taxon>Magnoliopsida</taxon>
        <taxon>Liliopsida</taxon>
        <taxon>Poales</taxon>
        <taxon>Poaceae</taxon>
        <taxon>PACMAD clade</taxon>
        <taxon>Panicoideae</taxon>
        <taxon>Andropogonodae</taxon>
        <taxon>Andropogoneae</taxon>
        <taxon>Saccharinae</taxon>
        <taxon>Miscanthus</taxon>
    </lineage>
</organism>
<keyword evidence="11" id="KW-0732">Signal</keyword>
<feature type="domain" description="SWEET-like" evidence="12">
    <location>
        <begin position="601"/>
        <end position="885"/>
    </location>
</feature>
<dbReference type="GO" id="GO:0012505">
    <property type="term" value="C:endomembrane system"/>
    <property type="evidence" value="ECO:0007669"/>
    <property type="project" value="UniProtKB-SubCell"/>
</dbReference>
<feature type="signal peptide" evidence="11">
    <location>
        <begin position="1"/>
        <end position="32"/>
    </location>
</feature>
<comment type="catalytic activity">
    <reaction evidence="1">
        <text>S-ubiquitinyl-[E2 ubiquitin-conjugating enzyme]-L-cysteine + [acceptor protein]-L-lysine = [E2 ubiquitin-conjugating enzyme]-L-cysteine + N(6)-ubiquitinyl-[acceptor protein]-L-lysine.</text>
        <dbReference type="EC" id="2.3.2.27"/>
    </reaction>
</comment>
<keyword evidence="5" id="KW-0808">Transferase</keyword>
<evidence type="ECO:0000256" key="3">
    <source>
        <dbReference type="ARBA" id="ARBA00004906"/>
    </source>
</evidence>
<dbReference type="InterPro" id="IPR021319">
    <property type="entry name" value="DUF2921"/>
</dbReference>
<feature type="transmembrane region" description="Helical" evidence="10">
    <location>
        <begin position="643"/>
        <end position="662"/>
    </location>
</feature>
<dbReference type="GO" id="GO:0061630">
    <property type="term" value="F:ubiquitin protein ligase activity"/>
    <property type="evidence" value="ECO:0007669"/>
    <property type="project" value="UniProtKB-EC"/>
</dbReference>
<dbReference type="EMBL" id="CAJGYO010000005">
    <property type="protein sequence ID" value="CAD6230343.1"/>
    <property type="molecule type" value="Genomic_DNA"/>
</dbReference>
<dbReference type="Pfam" id="PF11145">
    <property type="entry name" value="DUF2921"/>
    <property type="match status" value="2"/>
</dbReference>
<feature type="transmembrane region" description="Helical" evidence="10">
    <location>
        <begin position="853"/>
        <end position="875"/>
    </location>
</feature>
<gene>
    <name evidence="14" type="ORF">NCGR_LOCUS20685</name>
</gene>
<feature type="domain" description="SWEET-like" evidence="12">
    <location>
        <begin position="1477"/>
        <end position="1694"/>
    </location>
</feature>
<protein>
    <recommendedName>
        <fullName evidence="4">RING-type E3 ubiquitin transferase</fullName>
        <ecNumber evidence="4">2.3.2.27</ecNumber>
    </recommendedName>
</protein>
<evidence type="ECO:0000313" key="15">
    <source>
        <dbReference type="Proteomes" id="UP000604825"/>
    </source>
</evidence>
<dbReference type="Pfam" id="PF25333">
    <property type="entry name" value="DUF2921_N"/>
    <property type="match status" value="6"/>
</dbReference>
<keyword evidence="15" id="KW-1185">Reference proteome</keyword>
<keyword evidence="7" id="KW-0833">Ubl conjugation pathway</keyword>
<feature type="transmembrane region" description="Helical" evidence="10">
    <location>
        <begin position="735"/>
        <end position="754"/>
    </location>
</feature>
<accession>A0A811NYN6</accession>
<dbReference type="Proteomes" id="UP000604825">
    <property type="component" value="Unassembled WGS sequence"/>
</dbReference>
<feature type="chain" id="PRO_5032739383" description="RING-type E3 ubiquitin transferase" evidence="11">
    <location>
        <begin position="33"/>
        <end position="1829"/>
    </location>
</feature>
<comment type="caution">
    <text evidence="14">The sequence shown here is derived from an EMBL/GenBank/DDBJ whole genome shotgun (WGS) entry which is preliminary data.</text>
</comment>
<evidence type="ECO:0000256" key="10">
    <source>
        <dbReference type="SAM" id="Phobius"/>
    </source>
</evidence>
<name>A0A811NYN6_9POAL</name>
<evidence type="ECO:0000256" key="8">
    <source>
        <dbReference type="ARBA" id="ARBA00022989"/>
    </source>
</evidence>
<evidence type="ECO:0000256" key="9">
    <source>
        <dbReference type="ARBA" id="ARBA00023136"/>
    </source>
</evidence>
<evidence type="ECO:0000256" key="4">
    <source>
        <dbReference type="ARBA" id="ARBA00012483"/>
    </source>
</evidence>
<keyword evidence="9 10" id="KW-0472">Membrane</keyword>
<evidence type="ECO:0000256" key="6">
    <source>
        <dbReference type="ARBA" id="ARBA00022692"/>
    </source>
</evidence>
<dbReference type="OrthoDB" id="607498at2759"/>
<evidence type="ECO:0000256" key="7">
    <source>
        <dbReference type="ARBA" id="ARBA00022786"/>
    </source>
</evidence>
<evidence type="ECO:0000256" key="5">
    <source>
        <dbReference type="ARBA" id="ARBA00022679"/>
    </source>
</evidence>
<dbReference type="EC" id="2.3.2.27" evidence="4"/>
<feature type="domain" description="DUF2921" evidence="13">
    <location>
        <begin position="1112"/>
        <end position="1265"/>
    </location>
</feature>
<comment type="pathway">
    <text evidence="3">Protein modification; protein ubiquitination.</text>
</comment>
<dbReference type="PANTHER" id="PTHR33389:SF33">
    <property type="entry name" value="DUF2921 FAMILY PROTEIN"/>
    <property type="match status" value="1"/>
</dbReference>
<evidence type="ECO:0000256" key="11">
    <source>
        <dbReference type="SAM" id="SignalP"/>
    </source>
</evidence>
<sequence length="1829" mass="200253">MARPQRHDASAHHFLLLLHLLRLLLLLPSAKAASFSTLCGSTPPRDLQQSHGADLAVPSSITAGHFSGGGDLRFARDRPYTRALTFYPRGSSARATSEPAVTHLSATLTLKGTRARFGWRDRDSGRPHSVSFDLDGYYYNSTATSTAEAELCMVGSGSYAREDGFGVVVLSDVVLRLHLPQPSNLSRPFVTGSVKGTGFGPIALLAYAEDDYAYGQAASCPAPPVPVRQVLRAAAGYYSCHQLRALLRSSYSLEYRPNEHDGASSSSFPLRLRHGSMYVNQMRCAADGAVRAYMVFYANQSDASPSSNYTAVGRRTFVIGDEALVADGFWDPKRTQLCLRACRVASSAKPRADLQVRECGIGVSFWFPAVWSIRDRSIVAGMIWNTSGNSDAGNTAGVISVSRTGSYRGNLSGISYNYTRVEEAKKHYDSNPALSKERKGRFPGNYSYRDFTFRFFLEKQGLTGYARPVTIGSALVEGDEMMADAAFSQHGAAEVNKQRLLNVSYSLEYQVASANASSPRLQRISAEGVYDIKTGSLCLVACQVTNGSYDDCDVLVTFQFAPVNSVEGERGIGTITSLRKKGHPLYFEAMYFVSYGMTVQQMEQSSSRMDMESIMMVVSMTLSCVFTALQLRHVNKHPEALPATSVTMLVVLALGYVIPLVLNLEDMYTDTRSRYILQLTSAGSLDLNEFMLRASTMLALVLQLRLLQLALSRRSTDPAGSRHEDSSSSDAERSTLWICLPLYVLGAVMVWIVHTSDGPRASAFSISAPSGPALVDDLAAYAGLILDGFLLPQVVSNAFSGSRVTALSPWFYAGGTVIRAAPHVYDVFRKHNYVPSWNWKPTTYVYASPRDDLFGVAWDVAIPCGATLLAALLFLQQRLGGAFLCCSKSRRLGSGEYEMAAAALSYSSYSSLCHFPVPSRDHHTGDHSHSTATASNNLPRISTGHFSGSDDLLFAPERSYALRSFSFIPRRSAHTADPTVVRLVATLALEGFGVGSRRREHHHSVTFELEGYYSAATSSAELCMIGSGSYARDDGTDTDIFLSEVGLRLRLPHPSNLSQPFVTGRLEGAGFGAIILVAYADSHSDSDGDYTYAETAASLPPPVTPARDGQHVLGAGFSCSRLRALLRGSYDLEYRPGTGRGRHTAGSSPLQLRHRLMYVNQMSCATDGAVRAYMAFYANQSDSFPSSLFLVGDEALVAEGFWDSSRSQLCLRACRVVRSGLSRADLAVGECGIGVSFWFPNTWSFQGRKTVVGLIWNSSRASDGDTVKISRSATSVSRSAGYTGDLSDIKYKYTLVEKAKEHYHSNPVLSKERNGSFPGNHSCRDFVFHFNLQSPELRVHGSASPITIGSAVVQEDRPMPDDLFSRRVAAEVNSQRLLNVSYDFQYTVADMKRRINAEGVYDTKTGSLCMVACQVSNGSSDCQVLVTVQFAPVDTRTREHEHDVGTISSLRTKSDPLFFEALEFVSQGMDLMWQRESRMDVEIIMLELSPALFSVVLILQLRHAKKHPEAVPSMSITMLVVLALGYLIPLMLDFEPAIRALQNRFDPVWTWYRIVPNRFPLRVGTMLAFLLQLRLLQLALSGRRPTEPGRGGDGPSAAAERRTLQACLLLHFLGAVLMLIANRGDGRPRLLIDATDPTPADVLVSYGGLVLDGFLLPQVISNAFSGSKARALSPWFYVGGTVIRAAPHAYDVYAGPRGNIFGGVALSPSSSGWRCWPCCCSCSSEFGFGARSCALHHQRGGRARTGWFPVCRQARLNTCVSSFNCCCARYSALDEPKWFFVLLNTQNGYRVVNTESNYTNIHQNGLFDLSLDTQYRGIGEQYGESEMYG</sequence>
<dbReference type="PANTHER" id="PTHR33389">
    <property type="entry name" value="FAMILY PROTEIN, PUTATIVE (DUF2921)-RELATED"/>
    <property type="match status" value="1"/>
</dbReference>
<feature type="domain" description="DUF2921" evidence="13">
    <location>
        <begin position="218"/>
        <end position="393"/>
    </location>
</feature>
<evidence type="ECO:0000259" key="12">
    <source>
        <dbReference type="Pfam" id="PF11145"/>
    </source>
</evidence>